<evidence type="ECO:0000313" key="1">
    <source>
        <dbReference type="EMBL" id="QKH34626.1"/>
    </source>
</evidence>
<accession>A0A7D4E2L4</accession>
<proteinExistence type="predicted"/>
<evidence type="ECO:0008006" key="3">
    <source>
        <dbReference type="Google" id="ProtNLM"/>
    </source>
</evidence>
<dbReference type="RefSeq" id="WP_173143716.1">
    <property type="nucleotide sequence ID" value="NZ_CP053985.1"/>
</dbReference>
<dbReference type="EMBL" id="CP053985">
    <property type="protein sequence ID" value="QKH34626.1"/>
    <property type="molecule type" value="Genomic_DNA"/>
</dbReference>
<evidence type="ECO:0000313" key="2">
    <source>
        <dbReference type="Proteomes" id="UP000500970"/>
    </source>
</evidence>
<dbReference type="KEGG" id="apes:FOC84_06535"/>
<name>A0A7D4E2L4_9BURK</name>
<dbReference type="Proteomes" id="UP000500970">
    <property type="component" value="Chromosome"/>
</dbReference>
<gene>
    <name evidence="1" type="ORF">FOC84_06535</name>
</gene>
<protein>
    <recommendedName>
        <fullName evidence="3">DUF2591 family protein</fullName>
    </recommendedName>
</protein>
<dbReference type="AlphaFoldDB" id="A0A7D4E2L4"/>
<reference evidence="1 2" key="1">
    <citation type="submission" date="2020-05" db="EMBL/GenBank/DDBJ databases">
        <title>FDA dAtabase for Regulatory Grade micrObial Sequences (FDA-ARGOS): Supporting development and validation of Infectious Disease Dx tests.</title>
        <authorList>
            <person name="Sproer C."/>
            <person name="Gronow S."/>
            <person name="Severitt S."/>
            <person name="Schroder I."/>
            <person name="Tallon L."/>
            <person name="Sadzewicz L."/>
            <person name="Zhao X."/>
            <person name="Vavikolanu K."/>
            <person name="Mehta A."/>
            <person name="Aluvathingal J."/>
            <person name="Nadendla S."/>
            <person name="Myers T."/>
            <person name="Yan Y."/>
            <person name="Sichtig H."/>
        </authorList>
    </citation>
    <scope>NUCLEOTIDE SEQUENCE [LARGE SCALE GENOMIC DNA]</scope>
    <source>
        <strain evidence="1 2">FDAARGOS_790</strain>
    </source>
</reference>
<sequence length="134" mass="15421">MRTDRELLELAARANWAQEVADDEISLRYCEINDGILYLHADNQDHNGRDREFVWNPLTDDGDALRLAVKLSLRVEARPDGHIYVWSGEYLIWRDFAFNEHVDHEREAAMRRAIVNTAAEIGAHPKQHNDGGAE</sequence>
<keyword evidence="2" id="KW-1185">Reference proteome</keyword>
<organism evidence="1 2">
    <name type="scientific">Achromobacter pestifer</name>
    <dbReference type="NCBI Taxonomy" id="1353889"/>
    <lineage>
        <taxon>Bacteria</taxon>
        <taxon>Pseudomonadati</taxon>
        <taxon>Pseudomonadota</taxon>
        <taxon>Betaproteobacteria</taxon>
        <taxon>Burkholderiales</taxon>
        <taxon>Alcaligenaceae</taxon>
        <taxon>Achromobacter</taxon>
    </lineage>
</organism>